<dbReference type="GO" id="GO:0007165">
    <property type="term" value="P:signal transduction"/>
    <property type="evidence" value="ECO:0007669"/>
    <property type="project" value="InterPro"/>
</dbReference>
<gene>
    <name evidence="9" type="ORF">Tsubulata_041093</name>
</gene>
<dbReference type="InterPro" id="IPR058546">
    <property type="entry name" value="RPS4B/Roq1-like_LRR"/>
</dbReference>
<dbReference type="Pfam" id="PF07725">
    <property type="entry name" value="LRR_3"/>
    <property type="match status" value="1"/>
</dbReference>
<dbReference type="Pfam" id="PF23286">
    <property type="entry name" value="LRR_13"/>
    <property type="match status" value="1"/>
</dbReference>
<keyword evidence="2" id="KW-0433">Leucine-rich repeat</keyword>
<evidence type="ECO:0000313" key="10">
    <source>
        <dbReference type="Proteomes" id="UP001141552"/>
    </source>
</evidence>
<dbReference type="EC" id="3.2.2.6" evidence="1"/>
<evidence type="ECO:0000256" key="4">
    <source>
        <dbReference type="ARBA" id="ARBA00022801"/>
    </source>
</evidence>
<dbReference type="InterPro" id="IPR011713">
    <property type="entry name" value="Leu-rich_rpt_3"/>
</dbReference>
<dbReference type="Gene3D" id="3.40.50.10140">
    <property type="entry name" value="Toll/interleukin-1 receptor homology (TIR) domain"/>
    <property type="match status" value="1"/>
</dbReference>
<dbReference type="FunFam" id="3.40.50.10140:FF:000007">
    <property type="entry name" value="Disease resistance protein (TIR-NBS-LRR class)"/>
    <property type="match status" value="1"/>
</dbReference>
<sequence>MASSSTQQFDVFISFRGEDTRDNFTSHLYAALCRKKILTFIDHKLTRGEGISPSLINAIEESKLSVVVFSQSYASSRWCLDELAKILECKGKNGQMVIPVFYRIDPSDVRNQTGSFADAFFEHEHLLEDQKEKVQRWRESLKEAANLSGWNSQVIRPESELIEKIVGDILKKLNRMSSLSPIQFSGLVGIESRVKHIEYFLCLESPDVRVIGIWGMGGIGKTTIAEVVSSCFHSQFEGFYFLAKVRDQLKRHGVLDVRNRLLSNLLSEEYHNTGTLTPQLTYMHEVLRRKKVLIVLDDADSSRQIQELLAGCAGLFGPGSRILVTSRDRQVLKNVAHALYSVKELNHQESFQLFCRNAFKMNYPKSDFIHLSNRVADYAKGNPLALKVLGSSLFGRSKEDWVSASEKLGKVANPEVQNVLRISYDGLDGEQQKILLDIAYFLRGVDGNRSTKILDVCYSSVRFNISTLIDKSLLTTFWNKLELHDLIEEMCCCIVHEEPVIQRRSRLRNPKDIHYVLTKKKGTEAIEGICLDMSKARRMHLESDSFNGLDNLRFLKFFAGDSVEACKDVIHIPPSGLQYLPDELIYLHWEGFPSKSLPQNFSAENLVELILPNSNVEWLWTGKQYLANLRRIDLSESKYLAKLPDLSEAKNIEVINLRGCKTLREVPSWIQNLCMLNYLSLADCKTISTLPSMTNLKSLSTLLLQGSRITEFPELPVSIVELYIHVTAVDKLPSSIDFLKKLVTLEMSYCKRISSIPSNICELPHLQILNLCYCENLLSLPSNLYELKSLETLNLGHCSKLESFPEILEPMRGLLKLYLSDCISLKMLPNSIYNLISLERLDLSGTGVKELPSSIGYLTHLSQLELGGCKMLWILPSSMCRLKNIWRIGACETACLPLLPLVGLRSLTSLELRSCYATQIPSSLSSLSWLTEVDLSNSNFEMLPMNIEELSQLKWLNISNCKRLGFLPKLPMSLETLKANDCESLETLSSNSENNLMELNFVNCFKLNQKARCMLMANTLLNFEYDFKYKSGCILPGSDIFPWFSCQSEGSSVKMQLPSNCGNFKGIFFCLVLPVEELPLQDDCIWFGWECRASPENGDRGDIILSGTGGDPIAFHSIRFNHVLLWYNRCRYEELGSFSKFLGKEVVFEFYLLKPSLLVKSCIVKRCGVRILFYGMGNDTYVNYNEMLPDSLGSMMSEKMNFKRGRNDDGYDDPRAEHPKRLRLM</sequence>
<dbReference type="Pfam" id="PF23282">
    <property type="entry name" value="WHD_ROQ1"/>
    <property type="match status" value="1"/>
</dbReference>
<proteinExistence type="predicted"/>
<dbReference type="PROSITE" id="PS50104">
    <property type="entry name" value="TIR"/>
    <property type="match status" value="1"/>
</dbReference>
<evidence type="ECO:0000313" key="9">
    <source>
        <dbReference type="EMBL" id="KAJ4833046.1"/>
    </source>
</evidence>
<reference evidence="9" key="1">
    <citation type="submission" date="2022-02" db="EMBL/GenBank/DDBJ databases">
        <authorList>
            <person name="Henning P.M."/>
            <person name="McCubbin A.G."/>
            <person name="Shore J.S."/>
        </authorList>
    </citation>
    <scope>NUCLEOTIDE SEQUENCE</scope>
    <source>
        <strain evidence="9">F60SS</strain>
        <tissue evidence="9">Leaves</tissue>
    </source>
</reference>
<dbReference type="EMBL" id="JAKUCV010005020">
    <property type="protein sequence ID" value="KAJ4833046.1"/>
    <property type="molecule type" value="Genomic_DNA"/>
</dbReference>
<keyword evidence="4" id="KW-0378">Hydrolase</keyword>
<dbReference type="Pfam" id="PF01582">
    <property type="entry name" value="TIR"/>
    <property type="match status" value="1"/>
</dbReference>
<keyword evidence="5" id="KW-0611">Plant defense</keyword>
<dbReference type="Proteomes" id="UP001141552">
    <property type="component" value="Unassembled WGS sequence"/>
</dbReference>
<evidence type="ECO:0000256" key="2">
    <source>
        <dbReference type="ARBA" id="ARBA00022614"/>
    </source>
</evidence>
<name>A0A9Q0FMH0_9ROSI</name>
<dbReference type="OrthoDB" id="850331at2759"/>
<evidence type="ECO:0000259" key="8">
    <source>
        <dbReference type="PROSITE" id="PS50104"/>
    </source>
</evidence>
<dbReference type="InterPro" id="IPR027417">
    <property type="entry name" value="P-loop_NTPase"/>
</dbReference>
<dbReference type="PANTHER" id="PTHR11017:SF479">
    <property type="entry name" value="DISEASE RESISTANCE PROTEIN (TIR-NBS-LRR CLASS) FAMILY"/>
    <property type="match status" value="1"/>
</dbReference>
<evidence type="ECO:0000256" key="3">
    <source>
        <dbReference type="ARBA" id="ARBA00022737"/>
    </source>
</evidence>
<dbReference type="SMART" id="SM00255">
    <property type="entry name" value="TIR"/>
    <property type="match status" value="1"/>
</dbReference>
<dbReference type="FunFam" id="1.10.8.430:FF:000002">
    <property type="entry name" value="Disease resistance protein (TIR-NBS-LRR class)"/>
    <property type="match status" value="1"/>
</dbReference>
<dbReference type="PANTHER" id="PTHR11017">
    <property type="entry name" value="LEUCINE-RICH REPEAT-CONTAINING PROTEIN"/>
    <property type="match status" value="1"/>
</dbReference>
<dbReference type="GO" id="GO:0061809">
    <property type="term" value="F:NAD+ nucleosidase activity, cyclic ADP-ribose generating"/>
    <property type="evidence" value="ECO:0007669"/>
    <property type="project" value="UniProtKB-EC"/>
</dbReference>
<dbReference type="SUPFAM" id="SSF46785">
    <property type="entry name" value="Winged helix' DNA-binding domain"/>
    <property type="match status" value="1"/>
</dbReference>
<dbReference type="SUPFAM" id="SSF52058">
    <property type="entry name" value="L domain-like"/>
    <property type="match status" value="2"/>
</dbReference>
<protein>
    <recommendedName>
        <fullName evidence="1">ADP-ribosyl cyclase/cyclic ADP-ribose hydrolase</fullName>
        <ecNumber evidence="1">3.2.2.6</ecNumber>
    </recommendedName>
</protein>
<dbReference type="InterPro" id="IPR002182">
    <property type="entry name" value="NB-ARC"/>
</dbReference>
<dbReference type="GO" id="GO:0043531">
    <property type="term" value="F:ADP binding"/>
    <property type="evidence" value="ECO:0007669"/>
    <property type="project" value="InterPro"/>
</dbReference>
<dbReference type="Gene3D" id="3.40.50.300">
    <property type="entry name" value="P-loop containing nucleotide triphosphate hydrolases"/>
    <property type="match status" value="1"/>
</dbReference>
<dbReference type="PRINTS" id="PR00364">
    <property type="entry name" value="DISEASERSIST"/>
</dbReference>
<evidence type="ECO:0000256" key="1">
    <source>
        <dbReference type="ARBA" id="ARBA00011982"/>
    </source>
</evidence>
<accession>A0A9Q0FMH0</accession>
<reference evidence="9" key="2">
    <citation type="journal article" date="2023" name="Plants (Basel)">
        <title>Annotation of the Turnera subulata (Passifloraceae) Draft Genome Reveals the S-Locus Evolved after the Divergence of Turneroideae from Passifloroideae in a Stepwise Manner.</title>
        <authorList>
            <person name="Henning P.M."/>
            <person name="Roalson E.H."/>
            <person name="Mir W."/>
            <person name="McCubbin A.G."/>
            <person name="Shore J.S."/>
        </authorList>
    </citation>
    <scope>NUCLEOTIDE SEQUENCE</scope>
    <source>
        <strain evidence="9">F60SS</strain>
    </source>
</reference>
<organism evidence="9 10">
    <name type="scientific">Turnera subulata</name>
    <dbReference type="NCBI Taxonomy" id="218843"/>
    <lineage>
        <taxon>Eukaryota</taxon>
        <taxon>Viridiplantae</taxon>
        <taxon>Streptophyta</taxon>
        <taxon>Embryophyta</taxon>
        <taxon>Tracheophyta</taxon>
        <taxon>Spermatophyta</taxon>
        <taxon>Magnoliopsida</taxon>
        <taxon>eudicotyledons</taxon>
        <taxon>Gunneridae</taxon>
        <taxon>Pentapetalae</taxon>
        <taxon>rosids</taxon>
        <taxon>fabids</taxon>
        <taxon>Malpighiales</taxon>
        <taxon>Passifloraceae</taxon>
        <taxon>Turnera</taxon>
    </lineage>
</organism>
<dbReference type="InterPro" id="IPR036390">
    <property type="entry name" value="WH_DNA-bd_sf"/>
</dbReference>
<evidence type="ECO:0000256" key="5">
    <source>
        <dbReference type="ARBA" id="ARBA00022821"/>
    </source>
</evidence>
<dbReference type="FunFam" id="3.80.10.10:FF:000386">
    <property type="entry name" value="Disease resistance protein RPS4"/>
    <property type="match status" value="1"/>
</dbReference>
<feature type="domain" description="TIR" evidence="8">
    <location>
        <begin position="7"/>
        <end position="173"/>
    </location>
</feature>
<dbReference type="InterPro" id="IPR035897">
    <property type="entry name" value="Toll_tir_struct_dom_sf"/>
</dbReference>
<dbReference type="Gene3D" id="1.10.8.430">
    <property type="entry name" value="Helical domain of apoptotic protease-activating factors"/>
    <property type="match status" value="1"/>
</dbReference>
<dbReference type="InterPro" id="IPR042197">
    <property type="entry name" value="Apaf_helical"/>
</dbReference>
<comment type="catalytic activity">
    <reaction evidence="7">
        <text>NAD(+) + H2O = ADP-D-ribose + nicotinamide + H(+)</text>
        <dbReference type="Rhea" id="RHEA:16301"/>
        <dbReference type="ChEBI" id="CHEBI:15377"/>
        <dbReference type="ChEBI" id="CHEBI:15378"/>
        <dbReference type="ChEBI" id="CHEBI:17154"/>
        <dbReference type="ChEBI" id="CHEBI:57540"/>
        <dbReference type="ChEBI" id="CHEBI:57967"/>
        <dbReference type="EC" id="3.2.2.6"/>
    </reaction>
    <physiologicalReaction direction="left-to-right" evidence="7">
        <dbReference type="Rhea" id="RHEA:16302"/>
    </physiologicalReaction>
</comment>
<dbReference type="InterPro" id="IPR058192">
    <property type="entry name" value="WHD_ROQ1-like"/>
</dbReference>
<dbReference type="Gene3D" id="3.80.10.10">
    <property type="entry name" value="Ribonuclease Inhibitor"/>
    <property type="match status" value="2"/>
</dbReference>
<dbReference type="Pfam" id="PF00931">
    <property type="entry name" value="NB-ARC"/>
    <property type="match status" value="1"/>
</dbReference>
<dbReference type="SUPFAM" id="SSF52540">
    <property type="entry name" value="P-loop containing nucleoside triphosphate hydrolases"/>
    <property type="match status" value="1"/>
</dbReference>
<comment type="caution">
    <text evidence="9">The sequence shown here is derived from an EMBL/GenBank/DDBJ whole genome shotgun (WGS) entry which is preliminary data.</text>
</comment>
<keyword evidence="6" id="KW-0520">NAD</keyword>
<dbReference type="InterPro" id="IPR044974">
    <property type="entry name" value="Disease_R_plants"/>
</dbReference>
<dbReference type="InterPro" id="IPR032675">
    <property type="entry name" value="LRR_dom_sf"/>
</dbReference>
<dbReference type="AlphaFoldDB" id="A0A9Q0FMH0"/>
<dbReference type="SUPFAM" id="SSF52200">
    <property type="entry name" value="Toll/Interleukin receptor TIR domain"/>
    <property type="match status" value="1"/>
</dbReference>
<dbReference type="GO" id="GO:0006952">
    <property type="term" value="P:defense response"/>
    <property type="evidence" value="ECO:0007669"/>
    <property type="project" value="UniProtKB-KW"/>
</dbReference>
<evidence type="ECO:0000256" key="6">
    <source>
        <dbReference type="ARBA" id="ARBA00023027"/>
    </source>
</evidence>
<keyword evidence="3" id="KW-0677">Repeat</keyword>
<dbReference type="InterPro" id="IPR000157">
    <property type="entry name" value="TIR_dom"/>
</dbReference>
<keyword evidence="10" id="KW-1185">Reference proteome</keyword>
<evidence type="ECO:0000256" key="7">
    <source>
        <dbReference type="ARBA" id="ARBA00047304"/>
    </source>
</evidence>